<evidence type="ECO:0000256" key="3">
    <source>
        <dbReference type="ARBA" id="ARBA00022692"/>
    </source>
</evidence>
<keyword evidence="4 6" id="KW-1133">Transmembrane helix</keyword>
<dbReference type="EMBL" id="UGXR01000001">
    <property type="protein sequence ID" value="SUH07058.1"/>
    <property type="molecule type" value="Genomic_DNA"/>
</dbReference>
<accession>A0A379VKB3</accession>
<evidence type="ECO:0000256" key="6">
    <source>
        <dbReference type="SAM" id="Phobius"/>
    </source>
</evidence>
<evidence type="ECO:0000256" key="5">
    <source>
        <dbReference type="ARBA" id="ARBA00023136"/>
    </source>
</evidence>
<name>A0A379VKB3_SALET</name>
<dbReference type="InterPro" id="IPR030676">
    <property type="entry name" value="CitT-rel"/>
</dbReference>
<protein>
    <submittedName>
        <fullName evidence="7">Putative cation transporter</fullName>
    </submittedName>
</protein>
<feature type="transmembrane region" description="Helical" evidence="6">
    <location>
        <begin position="31"/>
        <end position="47"/>
    </location>
</feature>
<feature type="transmembrane region" description="Helical" evidence="6">
    <location>
        <begin position="6"/>
        <end position="24"/>
    </location>
</feature>
<evidence type="ECO:0000313" key="8">
    <source>
        <dbReference type="Proteomes" id="UP000254346"/>
    </source>
</evidence>
<organism evidence="7 8">
    <name type="scientific">Salmonella enterica I</name>
    <dbReference type="NCBI Taxonomy" id="59201"/>
    <lineage>
        <taxon>Bacteria</taxon>
        <taxon>Pseudomonadati</taxon>
        <taxon>Pseudomonadota</taxon>
        <taxon>Gammaproteobacteria</taxon>
        <taxon>Enterobacterales</taxon>
        <taxon>Enterobacteriaceae</taxon>
        <taxon>Salmonella</taxon>
    </lineage>
</organism>
<dbReference type="GO" id="GO:0016020">
    <property type="term" value="C:membrane"/>
    <property type="evidence" value="ECO:0007669"/>
    <property type="project" value="UniProtKB-SubCell"/>
</dbReference>
<comment type="subcellular location">
    <subcellularLocation>
        <location evidence="1">Membrane</location>
        <topology evidence="1">Multi-pass membrane protein</topology>
    </subcellularLocation>
</comment>
<sequence length="117" mass="12943">MHGTSWIIILLLLNAAYFYTHYFFASGNAQIAALYAVFLGVGLHLNIPAAPMALMLAFTSSLYCSLTQYTHARGPFFLAPAMYRRASGGERDLLSALFNQAVFLTVGLAWWKVLGLY</sequence>
<gene>
    <name evidence="7" type="primary">SBOV32331_1</name>
    <name evidence="7" type="ORF">NCTC8256_00935</name>
</gene>
<dbReference type="GO" id="GO:0022857">
    <property type="term" value="F:transmembrane transporter activity"/>
    <property type="evidence" value="ECO:0007669"/>
    <property type="project" value="InterPro"/>
</dbReference>
<evidence type="ECO:0000313" key="7">
    <source>
        <dbReference type="EMBL" id="SUH07058.1"/>
    </source>
</evidence>
<feature type="transmembrane region" description="Helical" evidence="6">
    <location>
        <begin position="93"/>
        <end position="111"/>
    </location>
</feature>
<dbReference type="PANTHER" id="PTHR42826">
    <property type="entry name" value="DICARBOXYLATE TRANSPORTER 2.1, CHLOROPLASTIC"/>
    <property type="match status" value="1"/>
</dbReference>
<dbReference type="AlphaFoldDB" id="A0A379VKB3"/>
<keyword evidence="5 6" id="KW-0472">Membrane</keyword>
<dbReference type="Pfam" id="PF00939">
    <property type="entry name" value="Na_sulph_symp"/>
    <property type="match status" value="1"/>
</dbReference>
<proteinExistence type="inferred from homology"/>
<dbReference type="Proteomes" id="UP000254346">
    <property type="component" value="Unassembled WGS sequence"/>
</dbReference>
<evidence type="ECO:0000256" key="4">
    <source>
        <dbReference type="ARBA" id="ARBA00022989"/>
    </source>
</evidence>
<comment type="similarity">
    <text evidence="2">Belongs to the SLC13A/DASS transporter (TC 2.A.47) family. DIT1 subfamily.</text>
</comment>
<reference evidence="7 8" key="1">
    <citation type="submission" date="2018-06" db="EMBL/GenBank/DDBJ databases">
        <authorList>
            <consortium name="Pathogen Informatics"/>
            <person name="Doyle S."/>
        </authorList>
    </citation>
    <scope>NUCLEOTIDE SEQUENCE [LARGE SCALE GENOMIC DNA]</scope>
    <source>
        <strain evidence="7 8">NCTC8256</strain>
    </source>
</reference>
<evidence type="ECO:0000256" key="1">
    <source>
        <dbReference type="ARBA" id="ARBA00004141"/>
    </source>
</evidence>
<dbReference type="InterPro" id="IPR001898">
    <property type="entry name" value="SLC13A/DASS"/>
</dbReference>
<keyword evidence="3 6" id="KW-0812">Transmembrane</keyword>
<evidence type="ECO:0000256" key="2">
    <source>
        <dbReference type="ARBA" id="ARBA00007349"/>
    </source>
</evidence>